<dbReference type="SUPFAM" id="SSF50630">
    <property type="entry name" value="Acid proteases"/>
    <property type="match status" value="1"/>
</dbReference>
<dbReference type="GO" id="GO:0000324">
    <property type="term" value="C:fungal-type vacuole"/>
    <property type="evidence" value="ECO:0007669"/>
    <property type="project" value="TreeGrafter"/>
</dbReference>
<accession>A0A8H6X213</accession>
<evidence type="ECO:0000256" key="6">
    <source>
        <dbReference type="SAM" id="SignalP"/>
    </source>
</evidence>
<dbReference type="GO" id="GO:0006508">
    <property type="term" value="P:proteolysis"/>
    <property type="evidence" value="ECO:0007669"/>
    <property type="project" value="UniProtKB-KW"/>
</dbReference>
<dbReference type="InterPro" id="IPR034164">
    <property type="entry name" value="Pepsin-like_dom"/>
</dbReference>
<dbReference type="CDD" id="cd05471">
    <property type="entry name" value="pepsin_like"/>
    <property type="match status" value="1"/>
</dbReference>
<reference evidence="8" key="1">
    <citation type="submission" date="2020-05" db="EMBL/GenBank/DDBJ databases">
        <title>Mycena genomes resolve the evolution of fungal bioluminescence.</title>
        <authorList>
            <person name="Tsai I.J."/>
        </authorList>
    </citation>
    <scope>NUCLEOTIDE SEQUENCE</scope>
    <source>
        <strain evidence="8">CCC161011</strain>
    </source>
</reference>
<name>A0A8H6X213_9AGAR</name>
<dbReference type="PRINTS" id="PR00792">
    <property type="entry name" value="PEPSIN"/>
</dbReference>
<keyword evidence="4" id="KW-1015">Disulfide bond</keyword>
<keyword evidence="5 8" id="KW-0645">Protease</keyword>
<comment type="caution">
    <text evidence="8">The sequence shown here is derived from an EMBL/GenBank/DDBJ whole genome shotgun (WGS) entry which is preliminary data.</text>
</comment>
<dbReference type="Pfam" id="PF00026">
    <property type="entry name" value="Asp"/>
    <property type="match status" value="1"/>
</dbReference>
<evidence type="ECO:0000256" key="4">
    <source>
        <dbReference type="PIRSR" id="PIRSR601461-2"/>
    </source>
</evidence>
<dbReference type="OrthoDB" id="15189at2759"/>
<dbReference type="AlphaFoldDB" id="A0A8H6X213"/>
<feature type="active site" evidence="3">
    <location>
        <position position="329"/>
    </location>
</feature>
<protein>
    <submittedName>
        <fullName evidence="8">Acid protease</fullName>
    </submittedName>
</protein>
<proteinExistence type="inferred from homology"/>
<organism evidence="8 9">
    <name type="scientific">Mycena venus</name>
    <dbReference type="NCBI Taxonomy" id="2733690"/>
    <lineage>
        <taxon>Eukaryota</taxon>
        <taxon>Fungi</taxon>
        <taxon>Dikarya</taxon>
        <taxon>Basidiomycota</taxon>
        <taxon>Agaricomycotina</taxon>
        <taxon>Agaricomycetes</taxon>
        <taxon>Agaricomycetidae</taxon>
        <taxon>Agaricales</taxon>
        <taxon>Marasmiineae</taxon>
        <taxon>Mycenaceae</taxon>
        <taxon>Mycena</taxon>
    </lineage>
</organism>
<keyword evidence="5" id="KW-0378">Hydrolase</keyword>
<dbReference type="PROSITE" id="PS51767">
    <property type="entry name" value="PEPTIDASE_A1"/>
    <property type="match status" value="1"/>
</dbReference>
<dbReference type="InterPro" id="IPR021109">
    <property type="entry name" value="Peptidase_aspartic_dom_sf"/>
</dbReference>
<dbReference type="PANTHER" id="PTHR47966">
    <property type="entry name" value="BETA-SITE APP-CLEAVING ENZYME, ISOFORM A-RELATED"/>
    <property type="match status" value="1"/>
</dbReference>
<dbReference type="EMBL" id="JACAZI010000031">
    <property type="protein sequence ID" value="KAF7332955.1"/>
    <property type="molecule type" value="Genomic_DNA"/>
</dbReference>
<feature type="signal peptide" evidence="6">
    <location>
        <begin position="1"/>
        <end position="18"/>
    </location>
</feature>
<dbReference type="PROSITE" id="PS00141">
    <property type="entry name" value="ASP_PROTEASE"/>
    <property type="match status" value="1"/>
</dbReference>
<keyword evidence="6" id="KW-0732">Signal</keyword>
<feature type="disulfide bond" evidence="4">
    <location>
        <begin position="361"/>
        <end position="398"/>
    </location>
</feature>
<dbReference type="Gene3D" id="2.40.70.10">
    <property type="entry name" value="Acid Proteases"/>
    <property type="match status" value="2"/>
</dbReference>
<dbReference type="InterPro" id="IPR001461">
    <property type="entry name" value="Aspartic_peptidase_A1"/>
</dbReference>
<gene>
    <name evidence="8" type="ORF">MVEN_02401400</name>
</gene>
<keyword evidence="2 5" id="KW-0064">Aspartyl protease</keyword>
<feature type="active site" evidence="3">
    <location>
        <position position="101"/>
    </location>
</feature>
<evidence type="ECO:0000256" key="5">
    <source>
        <dbReference type="RuleBase" id="RU000454"/>
    </source>
</evidence>
<dbReference type="InterPro" id="IPR001969">
    <property type="entry name" value="Aspartic_peptidase_AS"/>
</dbReference>
<dbReference type="InterPro" id="IPR033121">
    <property type="entry name" value="PEPTIDASE_A1"/>
</dbReference>
<evidence type="ECO:0000313" key="8">
    <source>
        <dbReference type="EMBL" id="KAF7332955.1"/>
    </source>
</evidence>
<evidence type="ECO:0000256" key="2">
    <source>
        <dbReference type="ARBA" id="ARBA00022750"/>
    </source>
</evidence>
<comment type="similarity">
    <text evidence="1 5">Belongs to the peptidase A1 family.</text>
</comment>
<feature type="chain" id="PRO_5034881928" evidence="6">
    <location>
        <begin position="19"/>
        <end position="484"/>
    </location>
</feature>
<keyword evidence="9" id="KW-1185">Reference proteome</keyword>
<dbReference type="Proteomes" id="UP000620124">
    <property type="component" value="Unassembled WGS sequence"/>
</dbReference>
<dbReference type="PANTHER" id="PTHR47966:SF47">
    <property type="entry name" value="ENDOPEPTIDASE, PUTATIVE (AFU_ORTHOLOGUE AFUA_3G01220)-RELATED"/>
    <property type="match status" value="1"/>
</dbReference>
<evidence type="ECO:0000313" key="9">
    <source>
        <dbReference type="Proteomes" id="UP000620124"/>
    </source>
</evidence>
<sequence>MLSSILSASIFLAGAVRAVEYSTTRHISQYSPLETPLLPPASFSSPMVSRTSRRASKAHALHYLRASGISAHTVPLTGAQFDYEYLTDISVGGQNLSVIVDTGSSDTWFPEMGFACFNLSGHPEPVSTCAFGSEGFDSRISNSYQAYPNTTFSISYGDGEYLSGSAAFETVSVGGLTVKHQEIGVVSSAAWVGDGINSGLLGLAYPELTSVTNDIDHQDMKYNPFFFNAVKQKLVPYPYFSIALNRGTAAGTHSPAADPHLGYLAFGGIAPVPVTSTCTTVPIQGYSLTTRAPTADRHSTYMYYTVDIHKYTFPNSSTVVTASNSTIIDSGTTLNLLPSEVAQAYNKGFGTWHDGLYYVDCAAQAPPFSVTLGGKTFSTDPQDQVVWVGTDKNGNDLCVSGTQDGGPQMMGSVFILGDVFMHNVVVTFDIQKNQMTFTQRKSCFHSIYVYHIRDNHPNSDNNPTYQTHRAYIPCASEHTSHPAE</sequence>
<evidence type="ECO:0000256" key="1">
    <source>
        <dbReference type="ARBA" id="ARBA00007447"/>
    </source>
</evidence>
<evidence type="ECO:0000256" key="3">
    <source>
        <dbReference type="PIRSR" id="PIRSR601461-1"/>
    </source>
</evidence>
<feature type="domain" description="Peptidase A1" evidence="7">
    <location>
        <begin position="85"/>
        <end position="438"/>
    </location>
</feature>
<evidence type="ECO:0000259" key="7">
    <source>
        <dbReference type="PROSITE" id="PS51767"/>
    </source>
</evidence>
<dbReference type="GO" id="GO:0004190">
    <property type="term" value="F:aspartic-type endopeptidase activity"/>
    <property type="evidence" value="ECO:0007669"/>
    <property type="project" value="UniProtKB-KW"/>
</dbReference>